<reference evidence="2" key="1">
    <citation type="submission" date="2023-07" db="EMBL/GenBank/DDBJ databases">
        <title>Genomic Encyclopedia of Type Strains, Phase IV (KMG-IV): sequencing the most valuable type-strain genomes for metagenomic binning, comparative biology and taxonomic classification.</title>
        <authorList>
            <person name="Goeker M."/>
        </authorList>
    </citation>
    <scope>NUCLEOTIDE SEQUENCE</scope>
    <source>
        <strain evidence="2">DSM 21202</strain>
    </source>
</reference>
<organism evidence="2 3">
    <name type="scientific">Amorphus orientalis</name>
    <dbReference type="NCBI Taxonomy" id="649198"/>
    <lineage>
        <taxon>Bacteria</taxon>
        <taxon>Pseudomonadati</taxon>
        <taxon>Pseudomonadota</taxon>
        <taxon>Alphaproteobacteria</taxon>
        <taxon>Hyphomicrobiales</taxon>
        <taxon>Amorphaceae</taxon>
        <taxon>Amorphus</taxon>
    </lineage>
</organism>
<proteinExistence type="predicted"/>
<feature type="compositionally biased region" description="Basic and acidic residues" evidence="1">
    <location>
        <begin position="16"/>
        <end position="59"/>
    </location>
</feature>
<comment type="caution">
    <text evidence="2">The sequence shown here is derived from an EMBL/GenBank/DDBJ whole genome shotgun (WGS) entry which is preliminary data.</text>
</comment>
<dbReference type="RefSeq" id="WP_306885114.1">
    <property type="nucleotide sequence ID" value="NZ_JAUSUL010000002.1"/>
</dbReference>
<feature type="region of interest" description="Disordered" evidence="1">
    <location>
        <begin position="1"/>
        <end position="65"/>
    </location>
</feature>
<name>A0AAE3VML3_9HYPH</name>
<dbReference type="EMBL" id="JAUSUL010000002">
    <property type="protein sequence ID" value="MDQ0315279.1"/>
    <property type="molecule type" value="Genomic_DNA"/>
</dbReference>
<accession>A0AAE3VML3</accession>
<protein>
    <submittedName>
        <fullName evidence="2">Uncharacterized protein</fullName>
    </submittedName>
</protein>
<sequence length="65" mass="7508">MAEIVNLRQARKQKKRAGDKERAAENRALHGLTKTEKAMEKDRRDAEARRLEGHRRTPEDGSPDQ</sequence>
<evidence type="ECO:0000256" key="1">
    <source>
        <dbReference type="SAM" id="MobiDB-lite"/>
    </source>
</evidence>
<dbReference type="AlphaFoldDB" id="A0AAE3VML3"/>
<gene>
    <name evidence="2" type="ORF">J2S73_001736</name>
</gene>
<evidence type="ECO:0000313" key="3">
    <source>
        <dbReference type="Proteomes" id="UP001229244"/>
    </source>
</evidence>
<dbReference type="InterPro" id="IPR025227">
    <property type="entry name" value="DUF4169"/>
</dbReference>
<keyword evidence="3" id="KW-1185">Reference proteome</keyword>
<dbReference type="Proteomes" id="UP001229244">
    <property type="component" value="Unassembled WGS sequence"/>
</dbReference>
<evidence type="ECO:0000313" key="2">
    <source>
        <dbReference type="EMBL" id="MDQ0315279.1"/>
    </source>
</evidence>
<dbReference type="Pfam" id="PF13770">
    <property type="entry name" value="DUF4169"/>
    <property type="match status" value="1"/>
</dbReference>